<feature type="region of interest" description="Disordered" evidence="1">
    <location>
        <begin position="1"/>
        <end position="94"/>
    </location>
</feature>
<sequence>MAHPPSGSPRFRPQTMPAAISTSPVSTENAMRSGEDTLSSAAASARLRTGSTNRRAAGKPWPSTSSPPSTSSSPGPGSTSRAIPASSRTPPTTR</sequence>
<reference evidence="2" key="1">
    <citation type="submission" date="2020-02" db="EMBL/GenBank/DDBJ databases">
        <authorList>
            <person name="Meier V. D."/>
        </authorList>
    </citation>
    <scope>NUCLEOTIDE SEQUENCE</scope>
    <source>
        <strain evidence="2">AVDCRST_MAG66</strain>
    </source>
</reference>
<organism evidence="2">
    <name type="scientific">uncultured Pseudonocardia sp</name>
    <dbReference type="NCBI Taxonomy" id="211455"/>
    <lineage>
        <taxon>Bacteria</taxon>
        <taxon>Bacillati</taxon>
        <taxon>Actinomycetota</taxon>
        <taxon>Actinomycetes</taxon>
        <taxon>Pseudonocardiales</taxon>
        <taxon>Pseudonocardiaceae</taxon>
        <taxon>Pseudonocardia</taxon>
        <taxon>environmental samples</taxon>
    </lineage>
</organism>
<proteinExistence type="predicted"/>
<protein>
    <submittedName>
        <fullName evidence="2">Uncharacterized protein</fullName>
    </submittedName>
</protein>
<evidence type="ECO:0000256" key="1">
    <source>
        <dbReference type="SAM" id="MobiDB-lite"/>
    </source>
</evidence>
<dbReference type="EMBL" id="CADCUS010000156">
    <property type="protein sequence ID" value="CAA9393811.1"/>
    <property type="molecule type" value="Genomic_DNA"/>
</dbReference>
<accession>A0A6J4NNU2</accession>
<feature type="compositionally biased region" description="Polar residues" evidence="1">
    <location>
        <begin position="20"/>
        <end position="30"/>
    </location>
</feature>
<feature type="compositionally biased region" description="Low complexity" evidence="1">
    <location>
        <begin position="62"/>
        <end position="80"/>
    </location>
</feature>
<evidence type="ECO:0000313" key="2">
    <source>
        <dbReference type="EMBL" id="CAA9393811.1"/>
    </source>
</evidence>
<gene>
    <name evidence="2" type="ORF">AVDCRST_MAG66-1025</name>
</gene>
<dbReference type="AlphaFoldDB" id="A0A6J4NNU2"/>
<name>A0A6J4NNU2_9PSEU</name>